<sequence length="24" mass="2779">DLSHIELLARIHPNNMKKIFNGMS</sequence>
<organism evidence="1 2">
    <name type="scientific">Rotaria magnacalcarata</name>
    <dbReference type="NCBI Taxonomy" id="392030"/>
    <lineage>
        <taxon>Eukaryota</taxon>
        <taxon>Metazoa</taxon>
        <taxon>Spiralia</taxon>
        <taxon>Gnathifera</taxon>
        <taxon>Rotifera</taxon>
        <taxon>Eurotatoria</taxon>
        <taxon>Bdelloidea</taxon>
        <taxon>Philodinida</taxon>
        <taxon>Philodinidae</taxon>
        <taxon>Rotaria</taxon>
    </lineage>
</organism>
<name>A0A8S3IBM0_9BILA</name>
<evidence type="ECO:0000313" key="1">
    <source>
        <dbReference type="EMBL" id="CAF5197640.1"/>
    </source>
</evidence>
<dbReference type="AlphaFoldDB" id="A0A8S3IBM0"/>
<protein>
    <submittedName>
        <fullName evidence="1">Uncharacterized protein</fullName>
    </submittedName>
</protein>
<accession>A0A8S3IBM0</accession>
<dbReference type="EMBL" id="CAJOBI010330420">
    <property type="protein sequence ID" value="CAF5197640.1"/>
    <property type="molecule type" value="Genomic_DNA"/>
</dbReference>
<reference evidence="1" key="1">
    <citation type="submission" date="2021-02" db="EMBL/GenBank/DDBJ databases">
        <authorList>
            <person name="Nowell W R."/>
        </authorList>
    </citation>
    <scope>NUCLEOTIDE SEQUENCE</scope>
</reference>
<evidence type="ECO:0000313" key="2">
    <source>
        <dbReference type="Proteomes" id="UP000676336"/>
    </source>
</evidence>
<comment type="caution">
    <text evidence="1">The sequence shown here is derived from an EMBL/GenBank/DDBJ whole genome shotgun (WGS) entry which is preliminary data.</text>
</comment>
<gene>
    <name evidence="1" type="ORF">SMN809_LOCUS74554</name>
</gene>
<dbReference type="Proteomes" id="UP000676336">
    <property type="component" value="Unassembled WGS sequence"/>
</dbReference>
<feature type="non-terminal residue" evidence="1">
    <location>
        <position position="1"/>
    </location>
</feature>
<proteinExistence type="predicted"/>